<dbReference type="InterPro" id="IPR012337">
    <property type="entry name" value="RNaseH-like_sf"/>
</dbReference>
<reference evidence="2 3" key="1">
    <citation type="submission" date="2019-01" db="EMBL/GenBank/DDBJ databases">
        <title>Draft Genome and Complete Hox-Cluster Characterization of the Sterlet Sturgeon (Acipenser ruthenus).</title>
        <authorList>
            <person name="Wei Q."/>
        </authorList>
    </citation>
    <scope>NUCLEOTIDE SEQUENCE [LARGE SCALE GENOMIC DNA]</scope>
    <source>
        <strain evidence="2">WHYD16114868_AA</strain>
        <tissue evidence="2">Blood</tissue>
    </source>
</reference>
<dbReference type="GO" id="GO:0046983">
    <property type="term" value="F:protein dimerization activity"/>
    <property type="evidence" value="ECO:0007669"/>
    <property type="project" value="InterPro"/>
</dbReference>
<dbReference type="SUPFAM" id="SSF53098">
    <property type="entry name" value="Ribonuclease H-like"/>
    <property type="match status" value="1"/>
</dbReference>
<dbReference type="Proteomes" id="UP000289886">
    <property type="component" value="Unassembled WGS sequence"/>
</dbReference>
<evidence type="ECO:0000259" key="1">
    <source>
        <dbReference type="Pfam" id="PF05699"/>
    </source>
</evidence>
<feature type="non-terminal residue" evidence="2">
    <location>
        <position position="1"/>
    </location>
</feature>
<protein>
    <submittedName>
        <fullName evidence="2">SCAN domain-containing protein 3</fullName>
    </submittedName>
</protein>
<gene>
    <name evidence="2" type="ORF">EOD39_1476</name>
</gene>
<keyword evidence="3" id="KW-1185">Reference proteome</keyword>
<dbReference type="EMBL" id="SCEB01214898">
    <property type="protein sequence ID" value="RXM32409.1"/>
    <property type="molecule type" value="Genomic_DNA"/>
</dbReference>
<accession>A0A444UB83</accession>
<dbReference type="AlphaFoldDB" id="A0A444UB83"/>
<dbReference type="InterPro" id="IPR008906">
    <property type="entry name" value="HATC_C_dom"/>
</dbReference>
<name>A0A444UB83_ACIRT</name>
<dbReference type="Pfam" id="PF05699">
    <property type="entry name" value="Dimer_Tnp_hAT"/>
    <property type="match status" value="1"/>
</dbReference>
<sequence length="185" mass="21421">LAKSTHHFPKLACITTERPELKDHYRPDVFGTYMTQLRERFEGRFGDFCNRKVLFHFLQNPFVVPVRTTSTELAQMGAATANSDSELLELQADFDMQAIHLTCSVPEFWFKVPQDKYPTLVSCAFKGLSMFGSTYVCEASFSAINSIKNKHRNRLRHNRLQHCLHAATTSYEPRYQNITSKFTRF</sequence>
<comment type="caution">
    <text evidence="2">The sequence shown here is derived from an EMBL/GenBank/DDBJ whole genome shotgun (WGS) entry which is preliminary data.</text>
</comment>
<proteinExistence type="predicted"/>
<evidence type="ECO:0000313" key="2">
    <source>
        <dbReference type="EMBL" id="RXM32409.1"/>
    </source>
</evidence>
<feature type="domain" description="HAT C-terminal dimerisation" evidence="1">
    <location>
        <begin position="109"/>
        <end position="164"/>
    </location>
</feature>
<dbReference type="PANTHER" id="PTHR45913">
    <property type="entry name" value="EPM2A-INTERACTING PROTEIN 1"/>
    <property type="match status" value="1"/>
</dbReference>
<organism evidence="2 3">
    <name type="scientific">Acipenser ruthenus</name>
    <name type="common">Sterlet sturgeon</name>
    <dbReference type="NCBI Taxonomy" id="7906"/>
    <lineage>
        <taxon>Eukaryota</taxon>
        <taxon>Metazoa</taxon>
        <taxon>Chordata</taxon>
        <taxon>Craniata</taxon>
        <taxon>Vertebrata</taxon>
        <taxon>Euteleostomi</taxon>
        <taxon>Actinopterygii</taxon>
        <taxon>Chondrostei</taxon>
        <taxon>Acipenseriformes</taxon>
        <taxon>Acipenseridae</taxon>
        <taxon>Acipenser</taxon>
    </lineage>
</organism>
<evidence type="ECO:0000313" key="3">
    <source>
        <dbReference type="Proteomes" id="UP000289886"/>
    </source>
</evidence>
<dbReference type="PANTHER" id="PTHR45913:SF5">
    <property type="entry name" value="GENERAL TRANSCRIPTION FACTOR II-I REPEAT DOMAIN-CONTAINING PROTEIN 2A-LIKE PROTEIN"/>
    <property type="match status" value="1"/>
</dbReference>